<comment type="caution">
    <text evidence="1">The sequence shown here is derived from an EMBL/GenBank/DDBJ whole genome shotgun (WGS) entry which is preliminary data.</text>
</comment>
<evidence type="ECO:0000313" key="2">
    <source>
        <dbReference type="Proteomes" id="UP001279734"/>
    </source>
</evidence>
<proteinExistence type="predicted"/>
<dbReference type="Proteomes" id="UP001279734">
    <property type="component" value="Unassembled WGS sequence"/>
</dbReference>
<evidence type="ECO:0000313" key="1">
    <source>
        <dbReference type="EMBL" id="GMH22961.1"/>
    </source>
</evidence>
<name>A0AAD3T5G0_NEPGR</name>
<dbReference type="AlphaFoldDB" id="A0AAD3T5G0"/>
<reference evidence="1" key="1">
    <citation type="submission" date="2023-05" db="EMBL/GenBank/DDBJ databases">
        <title>Nepenthes gracilis genome sequencing.</title>
        <authorList>
            <person name="Fukushima K."/>
        </authorList>
    </citation>
    <scope>NUCLEOTIDE SEQUENCE</scope>
    <source>
        <strain evidence="1">SING2019-196</strain>
    </source>
</reference>
<accession>A0AAD3T5G0</accession>
<sequence length="207" mass="23176">MWRDRFVVAVWVGFLTNSWVGSLLTGRSSVLLPAWFDEIVHEGHSGLSFSFSVLGQTVYAYDEEAGRMHCVDAEASLRQLLAWNCGDKGNSGVALGAKVDLASLAERKMLAKVGRPSKEKFLECYQSRNGARGWSRFEAIASVRKLPEWCWPVWIEVVWFEVEVDLLGDANAGVDLRAGINCLVWELRFGSCWCGRKVFTCTCDRDG</sequence>
<keyword evidence="2" id="KW-1185">Reference proteome</keyword>
<organism evidence="1 2">
    <name type="scientific">Nepenthes gracilis</name>
    <name type="common">Slender pitcher plant</name>
    <dbReference type="NCBI Taxonomy" id="150966"/>
    <lineage>
        <taxon>Eukaryota</taxon>
        <taxon>Viridiplantae</taxon>
        <taxon>Streptophyta</taxon>
        <taxon>Embryophyta</taxon>
        <taxon>Tracheophyta</taxon>
        <taxon>Spermatophyta</taxon>
        <taxon>Magnoliopsida</taxon>
        <taxon>eudicotyledons</taxon>
        <taxon>Gunneridae</taxon>
        <taxon>Pentapetalae</taxon>
        <taxon>Caryophyllales</taxon>
        <taxon>Nepenthaceae</taxon>
        <taxon>Nepenthes</taxon>
    </lineage>
</organism>
<dbReference type="EMBL" id="BSYO01000025">
    <property type="protein sequence ID" value="GMH22961.1"/>
    <property type="molecule type" value="Genomic_DNA"/>
</dbReference>
<gene>
    <name evidence="1" type="ORF">Nepgr_024804</name>
</gene>
<protein>
    <submittedName>
        <fullName evidence="1">Uncharacterized protein</fullName>
    </submittedName>
</protein>